<dbReference type="GO" id="GO:0006357">
    <property type="term" value="P:regulation of transcription by RNA polymerase II"/>
    <property type="evidence" value="ECO:0007669"/>
    <property type="project" value="TreeGrafter"/>
</dbReference>
<proteinExistence type="predicted"/>
<feature type="region of interest" description="Disordered" evidence="6">
    <location>
        <begin position="195"/>
        <end position="225"/>
    </location>
</feature>
<dbReference type="PANTHER" id="PTHR24324">
    <property type="entry name" value="HOMEOBOX PROTEIN HHEX"/>
    <property type="match status" value="1"/>
</dbReference>
<feature type="domain" description="Homeobox" evidence="7">
    <location>
        <begin position="507"/>
        <end position="567"/>
    </location>
</feature>
<keyword evidence="4 5" id="KW-0539">Nucleus</keyword>
<keyword evidence="8" id="KW-1185">Reference proteome</keyword>
<dbReference type="SMART" id="SM00389">
    <property type="entry name" value="HOX"/>
    <property type="match status" value="1"/>
</dbReference>
<dbReference type="Pfam" id="PF00046">
    <property type="entry name" value="Homeodomain"/>
    <property type="match status" value="1"/>
</dbReference>
<dbReference type="GO" id="GO:0000978">
    <property type="term" value="F:RNA polymerase II cis-regulatory region sequence-specific DNA binding"/>
    <property type="evidence" value="ECO:0007669"/>
    <property type="project" value="TreeGrafter"/>
</dbReference>
<feature type="region of interest" description="Disordered" evidence="6">
    <location>
        <begin position="429"/>
        <end position="451"/>
    </location>
</feature>
<feature type="DNA-binding region" description="Homeobox" evidence="4">
    <location>
        <begin position="509"/>
        <end position="568"/>
    </location>
</feature>
<name>A0A915B448_PARUN</name>
<feature type="region of interest" description="Disordered" evidence="6">
    <location>
        <begin position="494"/>
        <end position="514"/>
    </location>
</feature>
<evidence type="ECO:0000259" key="7">
    <source>
        <dbReference type="PROSITE" id="PS50071"/>
    </source>
</evidence>
<organism evidence="8 9">
    <name type="scientific">Parascaris univalens</name>
    <name type="common">Nematode worm</name>
    <dbReference type="NCBI Taxonomy" id="6257"/>
    <lineage>
        <taxon>Eukaryota</taxon>
        <taxon>Metazoa</taxon>
        <taxon>Ecdysozoa</taxon>
        <taxon>Nematoda</taxon>
        <taxon>Chromadorea</taxon>
        <taxon>Rhabditida</taxon>
        <taxon>Spirurina</taxon>
        <taxon>Ascaridomorpha</taxon>
        <taxon>Ascaridoidea</taxon>
        <taxon>Ascarididae</taxon>
        <taxon>Parascaris</taxon>
    </lineage>
</organism>
<dbReference type="WBParaSite" id="PgR024_g076_t02">
    <property type="protein sequence ID" value="PgR024_g076_t02"/>
    <property type="gene ID" value="PgR024_g076"/>
</dbReference>
<accession>A0A915B448</accession>
<evidence type="ECO:0000256" key="5">
    <source>
        <dbReference type="RuleBase" id="RU000682"/>
    </source>
</evidence>
<evidence type="ECO:0000256" key="1">
    <source>
        <dbReference type="ARBA" id="ARBA00004123"/>
    </source>
</evidence>
<keyword evidence="3 4" id="KW-0371">Homeobox</keyword>
<reference evidence="9" key="1">
    <citation type="submission" date="2022-11" db="UniProtKB">
        <authorList>
            <consortium name="WormBaseParasite"/>
        </authorList>
    </citation>
    <scope>IDENTIFICATION</scope>
</reference>
<evidence type="ECO:0000256" key="3">
    <source>
        <dbReference type="ARBA" id="ARBA00023155"/>
    </source>
</evidence>
<dbReference type="SUPFAM" id="SSF46689">
    <property type="entry name" value="Homeodomain-like"/>
    <property type="match status" value="1"/>
</dbReference>
<evidence type="ECO:0000256" key="2">
    <source>
        <dbReference type="ARBA" id="ARBA00023125"/>
    </source>
</evidence>
<dbReference type="InterPro" id="IPR009057">
    <property type="entry name" value="Homeodomain-like_sf"/>
</dbReference>
<dbReference type="Gene3D" id="1.10.10.60">
    <property type="entry name" value="Homeodomain-like"/>
    <property type="match status" value="1"/>
</dbReference>
<comment type="subcellular location">
    <subcellularLocation>
        <location evidence="1 4 5">Nucleus</location>
    </subcellularLocation>
</comment>
<feature type="compositionally biased region" description="Polar residues" evidence="6">
    <location>
        <begin position="195"/>
        <end position="213"/>
    </location>
</feature>
<dbReference type="PANTHER" id="PTHR24324:SF9">
    <property type="entry name" value="HOMEOBOX DOMAIN-CONTAINING PROTEIN"/>
    <property type="match status" value="1"/>
</dbReference>
<sequence length="583" mass="64123">MSMKPEEADADIKEFMEFFKSSPSFCPHNVKQIDTDSQFRSARSSQQITAGSCITSSSCNSIPAAYHRQEASLSTATIDRSVAEGIAVITPHNIHNGAIAPISPYPTAPLSQSPGILSSDGTLLTSTIGEIGDHREEMRLSSSTDKKGFHEGTKDAANGILRFAEGGICERDCMEVGANEVVSQLSLQHNVISSYSDKTNEPQGANLSSQPTVTPDGASTHIRRSANPASNYPVVCAVPVSQLQLTAPTVQAAYTPSTVPVMPALMRTSVQLLSLVPGSLLRCSSSMIDNQLQPLNLSRDVYARPFYQPAPTFPVATAETPCNNPHRTCSGGQPAETSDSVNGIKERLSLEGKNVRSQSTFDLHSSASPFPSIVNCQTRKDPVECLTQRKLPEAKTSALKRQVAPNITVRTLPLGTVIVRRKAERMSKYMRAGKVSQPRSLRMSSPLTPPQSLIEESVDADREKVVRKYLEMLRSDDSSSWNRSIKYENYIDKNNNGAANSENERSVTSKKRRQRLSNAQKLALEEHFERNRYPSKQTIEALCETSGLEVVEVRRWFVNRRRRERARVKDLAIQELLLFTASA</sequence>
<evidence type="ECO:0000313" key="9">
    <source>
        <dbReference type="WBParaSite" id="PgR024_g076_t02"/>
    </source>
</evidence>
<feature type="compositionally biased region" description="Polar residues" evidence="6">
    <location>
        <begin position="437"/>
        <end position="446"/>
    </location>
</feature>
<evidence type="ECO:0000256" key="6">
    <source>
        <dbReference type="SAM" id="MobiDB-lite"/>
    </source>
</evidence>
<dbReference type="Proteomes" id="UP000887569">
    <property type="component" value="Unplaced"/>
</dbReference>
<dbReference type="PROSITE" id="PS50071">
    <property type="entry name" value="HOMEOBOX_2"/>
    <property type="match status" value="1"/>
</dbReference>
<dbReference type="InterPro" id="IPR051000">
    <property type="entry name" value="Homeobox_DNA-bind_prot"/>
</dbReference>
<evidence type="ECO:0000313" key="8">
    <source>
        <dbReference type="Proteomes" id="UP000887569"/>
    </source>
</evidence>
<dbReference type="InterPro" id="IPR001356">
    <property type="entry name" value="HD"/>
</dbReference>
<dbReference type="GO" id="GO:0030154">
    <property type="term" value="P:cell differentiation"/>
    <property type="evidence" value="ECO:0007669"/>
    <property type="project" value="TreeGrafter"/>
</dbReference>
<dbReference type="GO" id="GO:0005634">
    <property type="term" value="C:nucleus"/>
    <property type="evidence" value="ECO:0007669"/>
    <property type="project" value="UniProtKB-SubCell"/>
</dbReference>
<dbReference type="AlphaFoldDB" id="A0A915B448"/>
<keyword evidence="2 4" id="KW-0238">DNA-binding</keyword>
<protein>
    <submittedName>
        <fullName evidence="9">Homeobox domain-containing protein</fullName>
    </submittedName>
</protein>
<evidence type="ECO:0000256" key="4">
    <source>
        <dbReference type="PROSITE-ProRule" id="PRU00108"/>
    </source>
</evidence>
<dbReference type="CDD" id="cd00086">
    <property type="entry name" value="homeodomain"/>
    <property type="match status" value="1"/>
</dbReference>